<protein>
    <recommendedName>
        <fullName evidence="8">Abasic site processing protein</fullName>
        <ecNumber evidence="8">3.4.-.-</ecNumber>
    </recommendedName>
</protein>
<name>A0A3N2DCQ5_9MICO</name>
<evidence type="ECO:0000256" key="3">
    <source>
        <dbReference type="ARBA" id="ARBA00022763"/>
    </source>
</evidence>
<accession>A0A3N2DCQ5</accession>
<evidence type="ECO:0000256" key="8">
    <source>
        <dbReference type="RuleBase" id="RU364100"/>
    </source>
</evidence>
<dbReference type="PANTHER" id="PTHR13604">
    <property type="entry name" value="DC12-RELATED"/>
    <property type="match status" value="1"/>
</dbReference>
<evidence type="ECO:0000256" key="6">
    <source>
        <dbReference type="ARBA" id="ARBA00023125"/>
    </source>
</evidence>
<keyword evidence="5" id="KW-0190">Covalent protein-DNA linkage</keyword>
<comment type="similarity">
    <text evidence="1 8">Belongs to the SOS response-associated peptidase family.</text>
</comment>
<reference evidence="9 10" key="1">
    <citation type="submission" date="2018-11" db="EMBL/GenBank/DDBJ databases">
        <title>Sequencing the genomes of 1000 actinobacteria strains.</title>
        <authorList>
            <person name="Klenk H.-P."/>
        </authorList>
    </citation>
    <scope>NUCLEOTIDE SEQUENCE [LARGE SCALE GENOMIC DNA]</scope>
    <source>
        <strain evidence="9 10">DSM 13521</strain>
    </source>
</reference>
<dbReference type="InterPro" id="IPR003738">
    <property type="entry name" value="SRAP"/>
</dbReference>
<evidence type="ECO:0000256" key="4">
    <source>
        <dbReference type="ARBA" id="ARBA00022801"/>
    </source>
</evidence>
<dbReference type="Pfam" id="PF02586">
    <property type="entry name" value="SRAP"/>
    <property type="match status" value="1"/>
</dbReference>
<evidence type="ECO:0000256" key="5">
    <source>
        <dbReference type="ARBA" id="ARBA00023124"/>
    </source>
</evidence>
<dbReference type="GO" id="GO:0003697">
    <property type="term" value="F:single-stranded DNA binding"/>
    <property type="evidence" value="ECO:0007669"/>
    <property type="project" value="InterPro"/>
</dbReference>
<sequence length="266" mass="29234">MCGRFAEYTSADDLLEAYGAAEASEAARDRPPSYNVAPTDPVRIVIDRPADTDATPAADAADEATADARPRRELHLARWGLVPSWSRSLTTKGAPLFNARIETVAEKPAFRASLRARRCLVPADGYYEWRRNDRSDDAAVQAAVRAGTMPARTPFYITEASGSTLAFAGLYGWWRDPSRAEDDPERWVLSTTILTQPARDGLETIHDREPVVLARDAIGAWLDPRVRTADEALGVLAEPGPPLEWYEVGPRVGSVRNDDPGLIHRV</sequence>
<evidence type="ECO:0000313" key="10">
    <source>
        <dbReference type="Proteomes" id="UP000275356"/>
    </source>
</evidence>
<dbReference type="Proteomes" id="UP000275356">
    <property type="component" value="Unassembled WGS sequence"/>
</dbReference>
<evidence type="ECO:0000313" key="9">
    <source>
        <dbReference type="EMBL" id="ROR97566.1"/>
    </source>
</evidence>
<dbReference type="RefSeq" id="WP_123739595.1">
    <property type="nucleotide sequence ID" value="NZ_RKHQ01000001.1"/>
</dbReference>
<proteinExistence type="inferred from homology"/>
<dbReference type="InterPro" id="IPR036590">
    <property type="entry name" value="SRAP-like"/>
</dbReference>
<dbReference type="GO" id="GO:0016829">
    <property type="term" value="F:lyase activity"/>
    <property type="evidence" value="ECO:0007669"/>
    <property type="project" value="UniProtKB-KW"/>
</dbReference>
<comment type="caution">
    <text evidence="9">The sequence shown here is derived from an EMBL/GenBank/DDBJ whole genome shotgun (WGS) entry which is preliminary data.</text>
</comment>
<keyword evidence="6" id="KW-0238">DNA-binding</keyword>
<keyword evidence="2 8" id="KW-0645">Protease</keyword>
<evidence type="ECO:0000256" key="2">
    <source>
        <dbReference type="ARBA" id="ARBA00022670"/>
    </source>
</evidence>
<dbReference type="SUPFAM" id="SSF143081">
    <property type="entry name" value="BB1717-like"/>
    <property type="match status" value="1"/>
</dbReference>
<dbReference type="Gene3D" id="3.90.1680.10">
    <property type="entry name" value="SOS response associated peptidase-like"/>
    <property type="match status" value="1"/>
</dbReference>
<keyword evidence="7" id="KW-0456">Lyase</keyword>
<organism evidence="9 10">
    <name type="scientific">Salana multivorans</name>
    <dbReference type="NCBI Taxonomy" id="120377"/>
    <lineage>
        <taxon>Bacteria</taxon>
        <taxon>Bacillati</taxon>
        <taxon>Actinomycetota</taxon>
        <taxon>Actinomycetes</taxon>
        <taxon>Micrococcales</taxon>
        <taxon>Beutenbergiaceae</taxon>
        <taxon>Salana</taxon>
    </lineage>
</organism>
<dbReference type="GO" id="GO:0008233">
    <property type="term" value="F:peptidase activity"/>
    <property type="evidence" value="ECO:0007669"/>
    <property type="project" value="UniProtKB-KW"/>
</dbReference>
<gene>
    <name evidence="9" type="ORF">EDD28_2166</name>
</gene>
<dbReference type="GO" id="GO:0106300">
    <property type="term" value="P:protein-DNA covalent cross-linking repair"/>
    <property type="evidence" value="ECO:0007669"/>
    <property type="project" value="InterPro"/>
</dbReference>
<keyword evidence="10" id="KW-1185">Reference proteome</keyword>
<dbReference type="AlphaFoldDB" id="A0A3N2DCQ5"/>
<evidence type="ECO:0000256" key="1">
    <source>
        <dbReference type="ARBA" id="ARBA00008136"/>
    </source>
</evidence>
<evidence type="ECO:0000256" key="7">
    <source>
        <dbReference type="ARBA" id="ARBA00023239"/>
    </source>
</evidence>
<keyword evidence="4 8" id="KW-0378">Hydrolase</keyword>
<keyword evidence="3" id="KW-0227">DNA damage</keyword>
<dbReference type="OrthoDB" id="9782620at2"/>
<dbReference type="GO" id="GO:0006508">
    <property type="term" value="P:proteolysis"/>
    <property type="evidence" value="ECO:0007669"/>
    <property type="project" value="UniProtKB-KW"/>
</dbReference>
<dbReference type="EMBL" id="RKHQ01000001">
    <property type="protein sequence ID" value="ROR97566.1"/>
    <property type="molecule type" value="Genomic_DNA"/>
</dbReference>
<dbReference type="PANTHER" id="PTHR13604:SF0">
    <property type="entry name" value="ABASIC SITE PROCESSING PROTEIN HMCES"/>
    <property type="match status" value="1"/>
</dbReference>
<dbReference type="EC" id="3.4.-.-" evidence="8"/>